<dbReference type="Pfam" id="PF11969">
    <property type="entry name" value="DcpS_C"/>
    <property type="match status" value="1"/>
</dbReference>
<proteinExistence type="predicted"/>
<evidence type="ECO:0000259" key="4">
    <source>
        <dbReference type="PROSITE" id="PS51084"/>
    </source>
</evidence>
<keyword evidence="5" id="KW-0418">Kinase</keyword>
<dbReference type="Gene3D" id="3.30.428.10">
    <property type="entry name" value="HIT-like"/>
    <property type="match status" value="1"/>
</dbReference>
<dbReference type="eggNOG" id="COG0537">
    <property type="taxonomic scope" value="Bacteria"/>
</dbReference>
<dbReference type="Proteomes" id="UP000029046">
    <property type="component" value="Unassembled WGS sequence"/>
</dbReference>
<evidence type="ECO:0000256" key="3">
    <source>
        <dbReference type="PROSITE-ProRule" id="PRU00464"/>
    </source>
</evidence>
<dbReference type="PROSITE" id="PS51084">
    <property type="entry name" value="HIT_2"/>
    <property type="match status" value="1"/>
</dbReference>
<accession>A0A087ARY2</accession>
<dbReference type="InterPro" id="IPR001310">
    <property type="entry name" value="Histidine_triad_HIT"/>
</dbReference>
<organism evidence="5 6">
    <name type="scientific">Bifidobacterium pullorum subsp. gallinarum</name>
    <dbReference type="NCBI Taxonomy" id="78344"/>
    <lineage>
        <taxon>Bacteria</taxon>
        <taxon>Bacillati</taxon>
        <taxon>Actinomycetota</taxon>
        <taxon>Actinomycetes</taxon>
        <taxon>Bifidobacteriales</taxon>
        <taxon>Bifidobacteriaceae</taxon>
        <taxon>Bifidobacterium</taxon>
    </lineage>
</organism>
<dbReference type="EMBL" id="JGYX01000001">
    <property type="protein sequence ID" value="KFI61532.1"/>
    <property type="molecule type" value="Genomic_DNA"/>
</dbReference>
<keyword evidence="5" id="KW-0808">Transferase</keyword>
<evidence type="ECO:0000313" key="6">
    <source>
        <dbReference type="Proteomes" id="UP000029046"/>
    </source>
</evidence>
<evidence type="ECO:0000313" key="5">
    <source>
        <dbReference type="EMBL" id="KFI61532.1"/>
    </source>
</evidence>
<dbReference type="InterPro" id="IPR036265">
    <property type="entry name" value="HIT-like_sf"/>
</dbReference>
<dbReference type="CDD" id="cd01276">
    <property type="entry name" value="PKCI_related"/>
    <property type="match status" value="1"/>
</dbReference>
<evidence type="ECO:0000256" key="2">
    <source>
        <dbReference type="PIRSR" id="PIRSR601310-3"/>
    </source>
</evidence>
<dbReference type="PRINTS" id="PR00332">
    <property type="entry name" value="HISTRIAD"/>
</dbReference>
<feature type="short sequence motif" description="Histidine triad motif" evidence="2 3">
    <location>
        <begin position="110"/>
        <end position="114"/>
    </location>
</feature>
<feature type="active site" description="Tele-AMP-histidine intermediate" evidence="1">
    <location>
        <position position="112"/>
    </location>
</feature>
<sequence>MGCGSSSTRRIMMSEPDCLFCKIIAGEIPSEKVYEDETTYAFKDISPKAAVHVLVVPKHHYANVAELAGADAAQLAHMVQVAQSLADDAFHGAYRLIFNTGRDAGQSVFHVHAHVLTGETLDE</sequence>
<comment type="caution">
    <text evidence="5">The sequence shown here is derived from an EMBL/GenBank/DDBJ whole genome shotgun (WGS) entry which is preliminary data.</text>
</comment>
<dbReference type="GO" id="GO:0016301">
    <property type="term" value="F:kinase activity"/>
    <property type="evidence" value="ECO:0007669"/>
    <property type="project" value="UniProtKB-KW"/>
</dbReference>
<name>A0A087ARY2_9BIFI</name>
<gene>
    <name evidence="5" type="ORF">BIGA_0047</name>
</gene>
<dbReference type="InterPro" id="IPR011146">
    <property type="entry name" value="HIT-like"/>
</dbReference>
<dbReference type="SUPFAM" id="SSF54197">
    <property type="entry name" value="HIT-like"/>
    <property type="match status" value="1"/>
</dbReference>
<dbReference type="AlphaFoldDB" id="A0A087ARY2"/>
<keyword evidence="6" id="KW-1185">Reference proteome</keyword>
<reference evidence="5 6" key="1">
    <citation type="submission" date="2014-03" db="EMBL/GenBank/DDBJ databases">
        <title>Genomics of Bifidobacteria.</title>
        <authorList>
            <person name="Ventura M."/>
            <person name="Milani C."/>
            <person name="Lugli G.A."/>
        </authorList>
    </citation>
    <scope>NUCLEOTIDE SEQUENCE [LARGE SCALE GENOMIC DNA]</scope>
    <source>
        <strain evidence="5 6">LMG 11586</strain>
    </source>
</reference>
<feature type="domain" description="HIT" evidence="4">
    <location>
        <begin position="19"/>
        <end position="123"/>
    </location>
</feature>
<protein>
    <submittedName>
        <fullName evidence="5">Protein kinase C inhibitor</fullName>
    </submittedName>
</protein>
<evidence type="ECO:0000256" key="1">
    <source>
        <dbReference type="PIRSR" id="PIRSR601310-1"/>
    </source>
</evidence>
<dbReference type="PANTHER" id="PTHR23089">
    <property type="entry name" value="HISTIDINE TRIAD HIT PROTEIN"/>
    <property type="match status" value="1"/>
</dbReference>